<feature type="transmembrane region" description="Helical" evidence="4">
    <location>
        <begin position="103"/>
        <end position="126"/>
    </location>
</feature>
<dbReference type="GO" id="GO:0005886">
    <property type="term" value="C:plasma membrane"/>
    <property type="evidence" value="ECO:0007669"/>
    <property type="project" value="TreeGrafter"/>
</dbReference>
<gene>
    <name evidence="6" type="ORF">SAMN04488068_3331</name>
</gene>
<dbReference type="InterPro" id="IPR000160">
    <property type="entry name" value="GGDEF_dom"/>
</dbReference>
<protein>
    <recommendedName>
        <fullName evidence="2">diguanylate cyclase</fullName>
        <ecNumber evidence="2">2.7.7.65</ecNumber>
    </recommendedName>
</protein>
<keyword evidence="4" id="KW-0812">Transmembrane</keyword>
<feature type="transmembrane region" description="Helical" evidence="4">
    <location>
        <begin position="68"/>
        <end position="91"/>
    </location>
</feature>
<dbReference type="PANTHER" id="PTHR45138:SF9">
    <property type="entry name" value="DIGUANYLATE CYCLASE DGCM-RELATED"/>
    <property type="match status" value="1"/>
</dbReference>
<dbReference type="FunFam" id="3.30.70.270:FF:000001">
    <property type="entry name" value="Diguanylate cyclase domain protein"/>
    <property type="match status" value="1"/>
</dbReference>
<dbReference type="RefSeq" id="WP_072899498.1">
    <property type="nucleotide sequence ID" value="NZ_FQWZ01000009.1"/>
</dbReference>
<evidence type="ECO:0000256" key="1">
    <source>
        <dbReference type="ARBA" id="ARBA00001946"/>
    </source>
</evidence>
<evidence type="ECO:0000313" key="6">
    <source>
        <dbReference type="EMBL" id="SHH33592.1"/>
    </source>
</evidence>
<dbReference type="InterPro" id="IPR029787">
    <property type="entry name" value="Nucleotide_cyclase"/>
</dbReference>
<dbReference type="AlphaFoldDB" id="A0A1M5S4Q0"/>
<dbReference type="Proteomes" id="UP000199758">
    <property type="component" value="Unassembled WGS sequence"/>
</dbReference>
<dbReference type="EC" id="2.7.7.65" evidence="2"/>
<dbReference type="InterPro" id="IPR043128">
    <property type="entry name" value="Rev_trsase/Diguanyl_cyclase"/>
</dbReference>
<feature type="transmembrane region" description="Helical" evidence="4">
    <location>
        <begin position="146"/>
        <end position="165"/>
    </location>
</feature>
<dbReference type="CDD" id="cd01949">
    <property type="entry name" value="GGDEF"/>
    <property type="match status" value="1"/>
</dbReference>
<dbReference type="SUPFAM" id="SSF55073">
    <property type="entry name" value="Nucleotide cyclase"/>
    <property type="match status" value="1"/>
</dbReference>
<dbReference type="InterPro" id="IPR050469">
    <property type="entry name" value="Diguanylate_Cyclase"/>
</dbReference>
<dbReference type="OrthoDB" id="9812260at2"/>
<dbReference type="PANTHER" id="PTHR45138">
    <property type="entry name" value="REGULATORY COMPONENTS OF SENSORY TRANSDUCTION SYSTEM"/>
    <property type="match status" value="1"/>
</dbReference>
<dbReference type="PROSITE" id="PS50887">
    <property type="entry name" value="GGDEF"/>
    <property type="match status" value="1"/>
</dbReference>
<sequence>MSELSQLETIRARRSYGQAFPAELEAKFRDTQRRRHRIGRTLTFAIQGIAIALAPFYGNLLFAPDPSIVPWLALGTTAMGLLLFTTAWATFRSHAAGLTQRYQAVSVIATAWGALYLRYLSLLGLMDWPPEVISLIVASSSIFGGYRWRRMAVGALFCFVVAAVMQLELQGWNRRSAVEVFSLAFMGLIVILGVYGHELISRVAWINHRYADALARTDPLTGLSTRAEFNRVFASRLAQARRDQRCVAVLLFDIDHFKSVNDTYGHLFGDEVLHSVGRLIRTEFARRPLDLRVRFGGEEIAILWYDIDESQIPDIAERLLEAVHRLELREPGSGVTVPITASVGVTWLRPRDGVTPVTLLRYADELLYQAKRQGRNQAVAHGYYEHRDGSAQWK</sequence>
<keyword evidence="7" id="KW-1185">Reference proteome</keyword>
<dbReference type="Gene3D" id="3.30.70.270">
    <property type="match status" value="1"/>
</dbReference>
<feature type="transmembrane region" description="Helical" evidence="4">
    <location>
        <begin position="42"/>
        <end position="62"/>
    </location>
</feature>
<evidence type="ECO:0000256" key="2">
    <source>
        <dbReference type="ARBA" id="ARBA00012528"/>
    </source>
</evidence>
<name>A0A1M5S4Q0_9GAMM</name>
<dbReference type="STRING" id="490188.SAMN04488068_3331"/>
<evidence type="ECO:0000256" key="4">
    <source>
        <dbReference type="SAM" id="Phobius"/>
    </source>
</evidence>
<evidence type="ECO:0000259" key="5">
    <source>
        <dbReference type="PROSITE" id="PS50887"/>
    </source>
</evidence>
<dbReference type="NCBIfam" id="TIGR00254">
    <property type="entry name" value="GGDEF"/>
    <property type="match status" value="1"/>
</dbReference>
<dbReference type="SMART" id="SM00267">
    <property type="entry name" value="GGDEF"/>
    <property type="match status" value="1"/>
</dbReference>
<dbReference type="GO" id="GO:0043709">
    <property type="term" value="P:cell adhesion involved in single-species biofilm formation"/>
    <property type="evidence" value="ECO:0007669"/>
    <property type="project" value="TreeGrafter"/>
</dbReference>
<dbReference type="GO" id="GO:1902201">
    <property type="term" value="P:negative regulation of bacterial-type flagellum-dependent cell motility"/>
    <property type="evidence" value="ECO:0007669"/>
    <property type="project" value="TreeGrafter"/>
</dbReference>
<accession>A0A1M5S4Q0</accession>
<feature type="domain" description="GGDEF" evidence="5">
    <location>
        <begin position="245"/>
        <end position="383"/>
    </location>
</feature>
<evidence type="ECO:0000256" key="3">
    <source>
        <dbReference type="ARBA" id="ARBA00034247"/>
    </source>
</evidence>
<dbReference type="EMBL" id="FQWZ01000009">
    <property type="protein sequence ID" value="SHH33592.1"/>
    <property type="molecule type" value="Genomic_DNA"/>
</dbReference>
<dbReference type="Pfam" id="PF00990">
    <property type="entry name" value="GGDEF"/>
    <property type="match status" value="1"/>
</dbReference>
<comment type="cofactor">
    <cofactor evidence="1">
        <name>Mg(2+)</name>
        <dbReference type="ChEBI" id="CHEBI:18420"/>
    </cofactor>
</comment>
<reference evidence="6 7" key="1">
    <citation type="submission" date="2016-11" db="EMBL/GenBank/DDBJ databases">
        <authorList>
            <person name="Jaros S."/>
            <person name="Januszkiewicz K."/>
            <person name="Wedrychowicz H."/>
        </authorList>
    </citation>
    <scope>NUCLEOTIDE SEQUENCE [LARGE SCALE GENOMIC DNA]</scope>
    <source>
        <strain evidence="6 7">CGMCC 1.7049</strain>
    </source>
</reference>
<evidence type="ECO:0000313" key="7">
    <source>
        <dbReference type="Proteomes" id="UP000199758"/>
    </source>
</evidence>
<keyword evidence="4" id="KW-0472">Membrane</keyword>
<dbReference type="GO" id="GO:0052621">
    <property type="term" value="F:diguanylate cyclase activity"/>
    <property type="evidence" value="ECO:0007669"/>
    <property type="project" value="UniProtKB-EC"/>
</dbReference>
<comment type="catalytic activity">
    <reaction evidence="3">
        <text>2 GTP = 3',3'-c-di-GMP + 2 diphosphate</text>
        <dbReference type="Rhea" id="RHEA:24898"/>
        <dbReference type="ChEBI" id="CHEBI:33019"/>
        <dbReference type="ChEBI" id="CHEBI:37565"/>
        <dbReference type="ChEBI" id="CHEBI:58805"/>
        <dbReference type="EC" id="2.7.7.65"/>
    </reaction>
</comment>
<organism evidence="6 7">
    <name type="scientific">Hydrocarboniphaga daqingensis</name>
    <dbReference type="NCBI Taxonomy" id="490188"/>
    <lineage>
        <taxon>Bacteria</taxon>
        <taxon>Pseudomonadati</taxon>
        <taxon>Pseudomonadota</taxon>
        <taxon>Gammaproteobacteria</taxon>
        <taxon>Nevskiales</taxon>
        <taxon>Nevskiaceae</taxon>
        <taxon>Hydrocarboniphaga</taxon>
    </lineage>
</organism>
<feature type="transmembrane region" description="Helical" evidence="4">
    <location>
        <begin position="177"/>
        <end position="196"/>
    </location>
</feature>
<proteinExistence type="predicted"/>
<keyword evidence="4" id="KW-1133">Transmembrane helix</keyword>